<dbReference type="OrthoDB" id="7509105at2"/>
<evidence type="ECO:0000256" key="1">
    <source>
        <dbReference type="SAM" id="SignalP"/>
    </source>
</evidence>
<keyword evidence="3" id="KW-1185">Reference proteome</keyword>
<dbReference type="GO" id="GO:0003746">
    <property type="term" value="F:translation elongation factor activity"/>
    <property type="evidence" value="ECO:0007669"/>
    <property type="project" value="UniProtKB-KW"/>
</dbReference>
<protein>
    <submittedName>
        <fullName evidence="2">Elongation factor P</fullName>
    </submittedName>
</protein>
<evidence type="ECO:0000313" key="3">
    <source>
        <dbReference type="Proteomes" id="UP000469159"/>
    </source>
</evidence>
<dbReference type="AlphaFoldDB" id="A0A6I4UTA7"/>
<dbReference type="Proteomes" id="UP000469159">
    <property type="component" value="Unassembled WGS sequence"/>
</dbReference>
<dbReference type="RefSeq" id="WP_160745701.1">
    <property type="nucleotide sequence ID" value="NZ_WTYK01000002.1"/>
</dbReference>
<keyword evidence="1" id="KW-0732">Signal</keyword>
<sequence>MKRILSALALIPVASAAQAQGPIATAQRGAYVCEMPGTAAGKAGYEQPERSFRIESASRYSAPQGGGTYLLRGDRIEFTSGPRKGEAYQVIRAGFLRAIGADGSPGRLRCVQQGS</sequence>
<name>A0A6I4UTA7_9SPHN</name>
<reference evidence="2 3" key="1">
    <citation type="submission" date="2019-12" db="EMBL/GenBank/DDBJ databases">
        <title>Genomic-based taxomic classification of the family Erythrobacteraceae.</title>
        <authorList>
            <person name="Xu L."/>
        </authorList>
    </citation>
    <scope>NUCLEOTIDE SEQUENCE [LARGE SCALE GENOMIC DNA]</scope>
    <source>
        <strain evidence="2 3">MCCC 1K02066</strain>
    </source>
</reference>
<comment type="caution">
    <text evidence="2">The sequence shown here is derived from an EMBL/GenBank/DDBJ whole genome shotgun (WGS) entry which is preliminary data.</text>
</comment>
<proteinExistence type="predicted"/>
<accession>A0A6I4UTA7</accession>
<gene>
    <name evidence="2" type="ORF">GRI75_04180</name>
</gene>
<keyword evidence="2" id="KW-0251">Elongation factor</keyword>
<keyword evidence="2" id="KW-0648">Protein biosynthesis</keyword>
<evidence type="ECO:0000313" key="2">
    <source>
        <dbReference type="EMBL" id="MXP40843.1"/>
    </source>
</evidence>
<feature type="chain" id="PRO_5026282392" evidence="1">
    <location>
        <begin position="20"/>
        <end position="115"/>
    </location>
</feature>
<organism evidence="2 3">
    <name type="scientific">Croceibacterium soli</name>
    <dbReference type="NCBI Taxonomy" id="1739690"/>
    <lineage>
        <taxon>Bacteria</taxon>
        <taxon>Pseudomonadati</taxon>
        <taxon>Pseudomonadota</taxon>
        <taxon>Alphaproteobacteria</taxon>
        <taxon>Sphingomonadales</taxon>
        <taxon>Erythrobacteraceae</taxon>
        <taxon>Croceibacterium</taxon>
    </lineage>
</organism>
<feature type="signal peptide" evidence="1">
    <location>
        <begin position="1"/>
        <end position="19"/>
    </location>
</feature>
<dbReference type="EMBL" id="WTYK01000002">
    <property type="protein sequence ID" value="MXP40843.1"/>
    <property type="molecule type" value="Genomic_DNA"/>
</dbReference>